<organism evidence="1 2">
    <name type="scientific">Acaulospora colombiana</name>
    <dbReference type="NCBI Taxonomy" id="27376"/>
    <lineage>
        <taxon>Eukaryota</taxon>
        <taxon>Fungi</taxon>
        <taxon>Fungi incertae sedis</taxon>
        <taxon>Mucoromycota</taxon>
        <taxon>Glomeromycotina</taxon>
        <taxon>Glomeromycetes</taxon>
        <taxon>Diversisporales</taxon>
        <taxon>Acaulosporaceae</taxon>
        <taxon>Acaulospora</taxon>
    </lineage>
</organism>
<evidence type="ECO:0000313" key="2">
    <source>
        <dbReference type="Proteomes" id="UP000789525"/>
    </source>
</evidence>
<keyword evidence="2" id="KW-1185">Reference proteome</keyword>
<sequence>MSSKLLSTFSQDIVNLLDNSEECNVLIYVGKDASLSTTLDKSFVGENDRARSSYFKTALSKQWVRKEGDFNILSQPNIAPKVFSIILNYIYSGTISLSERSIVEILEILAAADELLLVDLLDYIQEYLIENKSEWLHSYILQIYQACLIHNSCSDLQEFILATISSDPELLFKSDDFLRTDESLLLPILRRDDLDLAEDELWDYVIKWGCAQNNLLNQSITPIISTSIISSFSDDIEMVGVDEPEIRNPFNSTRSSISSTYSNFASYDQSTWTPEDFLKLKKLEDDIVRCHLKPGNKPKFGTNTPRGNSMLVGHQQMSRIADWIDRNDSPTYSGADIPYKFRLLVRGTRDGFDSTTFHSRCDNQGPTFVIMKIVNSGEIIGGYNPINWKTGSGRLETRDSFLFSFGNRNRLEDARISRVSRPNYAIILKDETYGPCFGDKDLWMHGNFSMMDSCSSKEDDYEAWITKHRKFAVSEYEVFKIIKK</sequence>
<protein>
    <submittedName>
        <fullName evidence="1">9518_t:CDS:1</fullName>
    </submittedName>
</protein>
<accession>A0ACA9N7J4</accession>
<evidence type="ECO:0000313" key="1">
    <source>
        <dbReference type="EMBL" id="CAG8629305.1"/>
    </source>
</evidence>
<reference evidence="1" key="1">
    <citation type="submission" date="2021-06" db="EMBL/GenBank/DDBJ databases">
        <authorList>
            <person name="Kallberg Y."/>
            <person name="Tangrot J."/>
            <person name="Rosling A."/>
        </authorList>
    </citation>
    <scope>NUCLEOTIDE SEQUENCE</scope>
    <source>
        <strain evidence="1">CL356</strain>
    </source>
</reference>
<name>A0ACA9N7J4_9GLOM</name>
<gene>
    <name evidence="1" type="ORF">ACOLOM_LOCUS7579</name>
</gene>
<dbReference type="Proteomes" id="UP000789525">
    <property type="component" value="Unassembled WGS sequence"/>
</dbReference>
<comment type="caution">
    <text evidence="1">The sequence shown here is derived from an EMBL/GenBank/DDBJ whole genome shotgun (WGS) entry which is preliminary data.</text>
</comment>
<dbReference type="EMBL" id="CAJVPT010017841">
    <property type="protein sequence ID" value="CAG8629305.1"/>
    <property type="molecule type" value="Genomic_DNA"/>
</dbReference>
<proteinExistence type="predicted"/>